<reference evidence="3" key="1">
    <citation type="journal article" date="2018" name="Algal Res.">
        <title>Characterization of plant carbon substrate utilization by Auxenochlorella protothecoides.</title>
        <authorList>
            <person name="Vogler B.W."/>
            <person name="Starkenburg S.R."/>
            <person name="Sudasinghe N."/>
            <person name="Schambach J.Y."/>
            <person name="Rollin J.A."/>
            <person name="Pattathil S."/>
            <person name="Barry A.N."/>
        </authorList>
    </citation>
    <scope>NUCLEOTIDE SEQUENCE [LARGE SCALE GENOMIC DNA]</scope>
    <source>
        <strain evidence="3">UTEX 25</strain>
    </source>
</reference>
<sequence length="171" mass="18143">MSAVRISPTELVTPRSTKVIVAVECLKPGQTACTADSNGNIGSGNRGKRNFGTNNVGDDNIGNRNTGSSNWGDNNKGTSNRCFDKVGDRKVVNDCKLTDFPLSPPTGTLAWSDIEFHYTIDTGSYTASSLTLVMFASDNTVLATYTANPTSAVTQDTNMATTVVAKLFAYA</sequence>
<evidence type="ECO:0000313" key="3">
    <source>
        <dbReference type="Proteomes" id="UP000279271"/>
    </source>
</evidence>
<feature type="region of interest" description="Disordered" evidence="1">
    <location>
        <begin position="42"/>
        <end position="75"/>
    </location>
</feature>
<dbReference type="EMBL" id="QOKY01000172">
    <property type="protein sequence ID" value="RMZ54856.1"/>
    <property type="molecule type" value="Genomic_DNA"/>
</dbReference>
<feature type="compositionally biased region" description="Polar residues" evidence="1">
    <location>
        <begin position="51"/>
        <end position="75"/>
    </location>
</feature>
<dbReference type="Proteomes" id="UP000279271">
    <property type="component" value="Unassembled WGS sequence"/>
</dbReference>
<feature type="non-terminal residue" evidence="2">
    <location>
        <position position="171"/>
    </location>
</feature>
<organism evidence="2 3">
    <name type="scientific">Auxenochlorella protothecoides</name>
    <name type="common">Green microalga</name>
    <name type="synonym">Chlorella protothecoides</name>
    <dbReference type="NCBI Taxonomy" id="3075"/>
    <lineage>
        <taxon>Eukaryota</taxon>
        <taxon>Viridiplantae</taxon>
        <taxon>Chlorophyta</taxon>
        <taxon>core chlorophytes</taxon>
        <taxon>Trebouxiophyceae</taxon>
        <taxon>Chlorellales</taxon>
        <taxon>Chlorellaceae</taxon>
        <taxon>Auxenochlorella</taxon>
    </lineage>
</organism>
<gene>
    <name evidence="2" type="ORF">APUTEX25_000373</name>
</gene>
<evidence type="ECO:0000256" key="1">
    <source>
        <dbReference type="SAM" id="MobiDB-lite"/>
    </source>
</evidence>
<dbReference type="AlphaFoldDB" id="A0A3M7L0A5"/>
<accession>A0A3M7L0A5</accession>
<protein>
    <submittedName>
        <fullName evidence="2">Uncharacterized protein</fullName>
    </submittedName>
</protein>
<evidence type="ECO:0000313" key="2">
    <source>
        <dbReference type="EMBL" id="RMZ54856.1"/>
    </source>
</evidence>
<name>A0A3M7L0A5_AUXPR</name>
<proteinExistence type="predicted"/>
<comment type="caution">
    <text evidence="2">The sequence shown here is derived from an EMBL/GenBank/DDBJ whole genome shotgun (WGS) entry which is preliminary data.</text>
</comment>